<gene>
    <name evidence="1" type="ORF">SCARUB_00311</name>
</gene>
<reference evidence="1 2" key="1">
    <citation type="submission" date="2016-07" db="EMBL/GenBank/DDBJ databases">
        <title>Draft genome of Scalindua rubra, obtained from a brine-seawater interface in the Red Sea, sheds light on salt adaptation in anammox bacteria.</title>
        <authorList>
            <person name="Speth D.R."/>
            <person name="Lagkouvardos I."/>
            <person name="Wang Y."/>
            <person name="Qian P.-Y."/>
            <person name="Dutilh B.E."/>
            <person name="Jetten M.S."/>
        </authorList>
    </citation>
    <scope>NUCLEOTIDE SEQUENCE [LARGE SCALE GENOMIC DNA]</scope>
    <source>
        <strain evidence="1">BSI-1</strain>
    </source>
</reference>
<dbReference type="Gene3D" id="3.40.50.300">
    <property type="entry name" value="P-loop containing nucleotide triphosphate hydrolases"/>
    <property type="match status" value="1"/>
</dbReference>
<dbReference type="AlphaFoldDB" id="A0A1E3XG14"/>
<sequence>MYYKICRFLKEVQHKVVLHAPLMLKNRNMNNKILIASIPRSGSTYLLRVCMGINLASDFPKSSFSKFVVTITRDSFNGSELFYKTHDFAPDYLPDNVKALFLFSNPIDAVLSTLENRFDSTTFILCHCSRKDVNIVDRDDMNYEKMFNTWTRPNKQYPVLAIRYEKLSENIKTISDFIGKNIVLPKWKIRKPYQPPPDIEQRLKNTYSSLIDKIEKFPDIKEIH</sequence>
<proteinExistence type="predicted"/>
<protein>
    <recommendedName>
        <fullName evidence="3">Sulfotransferase domain-containing protein</fullName>
    </recommendedName>
</protein>
<accession>A0A1E3XG14</accession>
<dbReference type="SUPFAM" id="SSF52540">
    <property type="entry name" value="P-loop containing nucleoside triphosphate hydrolases"/>
    <property type="match status" value="1"/>
</dbReference>
<evidence type="ECO:0000313" key="1">
    <source>
        <dbReference type="EMBL" id="ODS34576.1"/>
    </source>
</evidence>
<evidence type="ECO:0000313" key="2">
    <source>
        <dbReference type="Proteomes" id="UP000094056"/>
    </source>
</evidence>
<organism evidence="1 2">
    <name type="scientific">Candidatus Scalindua rubra</name>
    <dbReference type="NCBI Taxonomy" id="1872076"/>
    <lineage>
        <taxon>Bacteria</taxon>
        <taxon>Pseudomonadati</taxon>
        <taxon>Planctomycetota</taxon>
        <taxon>Candidatus Brocadiia</taxon>
        <taxon>Candidatus Brocadiales</taxon>
        <taxon>Candidatus Scalinduaceae</taxon>
        <taxon>Candidatus Scalindua</taxon>
    </lineage>
</organism>
<name>A0A1E3XG14_9BACT</name>
<dbReference type="Proteomes" id="UP000094056">
    <property type="component" value="Unassembled WGS sequence"/>
</dbReference>
<dbReference type="InterPro" id="IPR027417">
    <property type="entry name" value="P-loop_NTPase"/>
</dbReference>
<dbReference type="EMBL" id="MAYW01000004">
    <property type="protein sequence ID" value="ODS34576.1"/>
    <property type="molecule type" value="Genomic_DNA"/>
</dbReference>
<comment type="caution">
    <text evidence="1">The sequence shown here is derived from an EMBL/GenBank/DDBJ whole genome shotgun (WGS) entry which is preliminary data.</text>
</comment>
<evidence type="ECO:0008006" key="3">
    <source>
        <dbReference type="Google" id="ProtNLM"/>
    </source>
</evidence>